<evidence type="ECO:0000313" key="3">
    <source>
        <dbReference type="Proteomes" id="UP000003558"/>
    </source>
</evidence>
<comment type="caution">
    <text evidence="2">The sequence shown here is derived from an EMBL/GenBank/DDBJ whole genome shotgun (WGS) entry which is preliminary data.</text>
</comment>
<protein>
    <submittedName>
        <fullName evidence="2">Uncharacterized protein</fullName>
    </submittedName>
</protein>
<sequence>MDSTAALAEPPEPSSEPESELLQPATTSAAAAVMTTAPLVKERKDINALLAIGVVTRERCIEIDASNRASLGKS</sequence>
<gene>
    <name evidence="2" type="ORF">GOALK_094_00110</name>
</gene>
<evidence type="ECO:0000256" key="1">
    <source>
        <dbReference type="SAM" id="MobiDB-lite"/>
    </source>
</evidence>
<reference evidence="2 3" key="1">
    <citation type="submission" date="2011-05" db="EMBL/GenBank/DDBJ databases">
        <title>Whole genome shotgun sequence of Gordonia alkanivorans NBRC 16433.</title>
        <authorList>
            <person name="Hosoyama A."/>
            <person name="Nakamura S."/>
            <person name="Takarada H."/>
            <person name="Tsuchikane K."/>
            <person name="Yamazaki S."/>
            <person name="Fujita N."/>
        </authorList>
    </citation>
    <scope>NUCLEOTIDE SEQUENCE [LARGE SCALE GENOMIC DNA]</scope>
    <source>
        <strain evidence="2 3">NBRC 16433</strain>
    </source>
</reference>
<dbReference type="Proteomes" id="UP000003558">
    <property type="component" value="Unassembled WGS sequence"/>
</dbReference>
<accession>F9VZ63</accession>
<dbReference type="EMBL" id="BACI01000094">
    <property type="protein sequence ID" value="GAA13902.1"/>
    <property type="molecule type" value="Genomic_DNA"/>
</dbReference>
<feature type="region of interest" description="Disordered" evidence="1">
    <location>
        <begin position="1"/>
        <end position="29"/>
    </location>
</feature>
<evidence type="ECO:0000313" key="2">
    <source>
        <dbReference type="EMBL" id="GAA13902.1"/>
    </source>
</evidence>
<proteinExistence type="predicted"/>
<dbReference type="AlphaFoldDB" id="F9VZ63"/>
<organism evidence="2 3">
    <name type="scientific">Gordonia alkanivorans NBRC 16433</name>
    <dbReference type="NCBI Taxonomy" id="1027371"/>
    <lineage>
        <taxon>Bacteria</taxon>
        <taxon>Bacillati</taxon>
        <taxon>Actinomycetota</taxon>
        <taxon>Actinomycetes</taxon>
        <taxon>Mycobacteriales</taxon>
        <taxon>Gordoniaceae</taxon>
        <taxon>Gordonia</taxon>
    </lineage>
</organism>
<name>F9VZ63_9ACTN</name>
<feature type="compositionally biased region" description="Low complexity" evidence="1">
    <location>
        <begin position="20"/>
        <end position="29"/>
    </location>
</feature>